<evidence type="ECO:0000313" key="1">
    <source>
        <dbReference type="EMBL" id="GJT70108.1"/>
    </source>
</evidence>
<gene>
    <name evidence="1" type="ORF">Tco_1029394</name>
</gene>
<evidence type="ECO:0000313" key="2">
    <source>
        <dbReference type="Proteomes" id="UP001151760"/>
    </source>
</evidence>
<organism evidence="1 2">
    <name type="scientific">Tanacetum coccineum</name>
    <dbReference type="NCBI Taxonomy" id="301880"/>
    <lineage>
        <taxon>Eukaryota</taxon>
        <taxon>Viridiplantae</taxon>
        <taxon>Streptophyta</taxon>
        <taxon>Embryophyta</taxon>
        <taxon>Tracheophyta</taxon>
        <taxon>Spermatophyta</taxon>
        <taxon>Magnoliopsida</taxon>
        <taxon>eudicotyledons</taxon>
        <taxon>Gunneridae</taxon>
        <taxon>Pentapetalae</taxon>
        <taxon>asterids</taxon>
        <taxon>campanulids</taxon>
        <taxon>Asterales</taxon>
        <taxon>Asteraceae</taxon>
        <taxon>Asteroideae</taxon>
        <taxon>Anthemideae</taxon>
        <taxon>Anthemidinae</taxon>
        <taxon>Tanacetum</taxon>
    </lineage>
</organism>
<name>A0ABQ5G3B3_9ASTR</name>
<reference evidence="1" key="2">
    <citation type="submission" date="2022-01" db="EMBL/GenBank/DDBJ databases">
        <authorList>
            <person name="Yamashiro T."/>
            <person name="Shiraishi A."/>
            <person name="Satake H."/>
            <person name="Nakayama K."/>
        </authorList>
    </citation>
    <scope>NUCLEOTIDE SEQUENCE</scope>
</reference>
<dbReference type="Pfam" id="PF14223">
    <property type="entry name" value="Retrotran_gag_2"/>
    <property type="match status" value="1"/>
</dbReference>
<accession>A0ABQ5G3B3</accession>
<protein>
    <recommendedName>
        <fullName evidence="3">Retrovirus-related Pol polyprotein from transposon TNT 1-94</fullName>
    </recommendedName>
</protein>
<comment type="caution">
    <text evidence="1">The sequence shown here is derived from an EMBL/GenBank/DDBJ whole genome shotgun (WGS) entry which is preliminary data.</text>
</comment>
<keyword evidence="2" id="KW-1185">Reference proteome</keyword>
<dbReference type="Proteomes" id="UP001151760">
    <property type="component" value="Unassembled WGS sequence"/>
</dbReference>
<reference evidence="1" key="1">
    <citation type="journal article" date="2022" name="Int. J. Mol. Sci.">
        <title>Draft Genome of Tanacetum Coccineum: Genomic Comparison of Closely Related Tanacetum-Family Plants.</title>
        <authorList>
            <person name="Yamashiro T."/>
            <person name="Shiraishi A."/>
            <person name="Nakayama K."/>
            <person name="Satake H."/>
        </authorList>
    </citation>
    <scope>NUCLEOTIDE SEQUENCE</scope>
</reference>
<evidence type="ECO:0008006" key="3">
    <source>
        <dbReference type="Google" id="ProtNLM"/>
    </source>
</evidence>
<proteinExistence type="predicted"/>
<sequence>MDNFVRCVANVYLSSLKHKKDPSQCCTNISEEEAVHVLYESSCPGTKLGDHEFNKLILDLANSDIKIEDEDQALMLLTSLSASYENFVETLLYGRESLTMEDVLATLNSRGSKKRTKGGKEEYGYM</sequence>
<dbReference type="EMBL" id="BQNB010018048">
    <property type="protein sequence ID" value="GJT70108.1"/>
    <property type="molecule type" value="Genomic_DNA"/>
</dbReference>